<keyword evidence="2" id="KW-0802">TPR repeat</keyword>
<dbReference type="RefSeq" id="WP_157682243.1">
    <property type="nucleotide sequence ID" value="NZ_LT629740.1"/>
</dbReference>
<evidence type="ECO:0000256" key="3">
    <source>
        <dbReference type="SAM" id="Phobius"/>
    </source>
</evidence>
<keyword evidence="3" id="KW-0472">Membrane</keyword>
<dbReference type="PANTHER" id="PTHR44227:SF3">
    <property type="entry name" value="PROTEIN O-MANNOSYL-TRANSFERASE TMTC4"/>
    <property type="match status" value="1"/>
</dbReference>
<dbReference type="EMBL" id="LT629740">
    <property type="protein sequence ID" value="SDT52139.1"/>
    <property type="molecule type" value="Genomic_DNA"/>
</dbReference>
<sequence>MQFLSFYSNKNRFYYLFVASVTALSMYPILFNGFWRFSDDEWILLNNPQVFTLDGKIILQYFTSYTEGQYAPINTLIYATVYHFFRLTPFWYHLISFFFHLANTLLVFRFVLGLLRLHHGESRELHKFIAIFTAIAFGIHPMQVETIVWVAASKTVICSFFILLSLSMYVKWLNEKSLFFYLLAFLFFIISFGVKEQGVIIPVCLLLIDYLAGRKLIAKKLIVEKIPFIITALFCGIISLQGQVIYAGPDFFKSKYYPLWERLIFSCYSLTLYITKITLPLSLSPYYPFPVAPEKHVPIWLYIFPVLIVILVCFLFFLIIKKKRLVVFCITFFVLNLILMLHIIPLARFGMMADRYIYISIVGYFMLLGSFLSKASWFQKQPNRLGAIIMIYFLTLGVYANTRARNWDAIVSETEAQLSIFWKKGGFH</sequence>
<keyword evidence="1" id="KW-0677">Repeat</keyword>
<dbReference type="STRING" id="652787.SAMN05216490_3858"/>
<proteinExistence type="predicted"/>
<feature type="transmembrane region" description="Helical" evidence="3">
    <location>
        <begin position="178"/>
        <end position="208"/>
    </location>
</feature>
<evidence type="ECO:0000313" key="4">
    <source>
        <dbReference type="EMBL" id="SDT52139.1"/>
    </source>
</evidence>
<dbReference type="Proteomes" id="UP000199679">
    <property type="component" value="Chromosome I"/>
</dbReference>
<feature type="transmembrane region" description="Helical" evidence="3">
    <location>
        <begin position="299"/>
        <end position="318"/>
    </location>
</feature>
<feature type="transmembrane region" description="Helical" evidence="3">
    <location>
        <begin position="385"/>
        <end position="402"/>
    </location>
</feature>
<gene>
    <name evidence="4" type="ORF">SAMN05216490_3858</name>
</gene>
<feature type="transmembrane region" description="Helical" evidence="3">
    <location>
        <begin position="356"/>
        <end position="373"/>
    </location>
</feature>
<evidence type="ECO:0000256" key="1">
    <source>
        <dbReference type="ARBA" id="ARBA00022737"/>
    </source>
</evidence>
<accession>A0A1H2B2B6</accession>
<evidence type="ECO:0008006" key="6">
    <source>
        <dbReference type="Google" id="ProtNLM"/>
    </source>
</evidence>
<feature type="transmembrane region" description="Helical" evidence="3">
    <location>
        <begin position="12"/>
        <end position="35"/>
    </location>
</feature>
<protein>
    <recommendedName>
        <fullName evidence="6">Dolichyl-phosphate-mannose-protein mannosyltransferase</fullName>
    </recommendedName>
</protein>
<feature type="transmembrane region" description="Helical" evidence="3">
    <location>
        <begin position="147"/>
        <end position="166"/>
    </location>
</feature>
<name>A0A1H2B2B6_MUCMA</name>
<evidence type="ECO:0000256" key="2">
    <source>
        <dbReference type="ARBA" id="ARBA00022803"/>
    </source>
</evidence>
<reference evidence="4 5" key="1">
    <citation type="submission" date="2016-10" db="EMBL/GenBank/DDBJ databases">
        <authorList>
            <person name="de Groot N.N."/>
        </authorList>
    </citation>
    <scope>NUCLEOTIDE SEQUENCE [LARGE SCALE GENOMIC DNA]</scope>
    <source>
        <strain evidence="4 5">MP1X4</strain>
    </source>
</reference>
<keyword evidence="3" id="KW-0812">Transmembrane</keyword>
<feature type="transmembrane region" description="Helical" evidence="3">
    <location>
        <begin position="124"/>
        <end position="141"/>
    </location>
</feature>
<feature type="transmembrane region" description="Helical" evidence="3">
    <location>
        <begin position="325"/>
        <end position="344"/>
    </location>
</feature>
<feature type="transmembrane region" description="Helical" evidence="3">
    <location>
        <begin position="228"/>
        <end position="247"/>
    </location>
</feature>
<keyword evidence="3" id="KW-1133">Transmembrane helix</keyword>
<feature type="transmembrane region" description="Helical" evidence="3">
    <location>
        <begin position="90"/>
        <end position="112"/>
    </location>
</feature>
<evidence type="ECO:0000313" key="5">
    <source>
        <dbReference type="Proteomes" id="UP000199679"/>
    </source>
</evidence>
<dbReference type="AlphaFoldDB" id="A0A1H2B2B6"/>
<organism evidence="4 5">
    <name type="scientific">Mucilaginibacter mallensis</name>
    <dbReference type="NCBI Taxonomy" id="652787"/>
    <lineage>
        <taxon>Bacteria</taxon>
        <taxon>Pseudomonadati</taxon>
        <taxon>Bacteroidota</taxon>
        <taxon>Sphingobacteriia</taxon>
        <taxon>Sphingobacteriales</taxon>
        <taxon>Sphingobacteriaceae</taxon>
        <taxon>Mucilaginibacter</taxon>
    </lineage>
</organism>
<keyword evidence="5" id="KW-1185">Reference proteome</keyword>
<dbReference type="OrthoDB" id="1100887at2"/>
<dbReference type="InterPro" id="IPR052346">
    <property type="entry name" value="O-mannosyl-transferase_TMTC"/>
</dbReference>
<dbReference type="PANTHER" id="PTHR44227">
    <property type="match status" value="1"/>
</dbReference>